<dbReference type="InterPro" id="IPR003399">
    <property type="entry name" value="Mce/MlaD"/>
</dbReference>
<keyword evidence="4 8" id="KW-0812">Transmembrane</keyword>
<evidence type="ECO:0000256" key="6">
    <source>
        <dbReference type="ARBA" id="ARBA00023136"/>
    </source>
</evidence>
<keyword evidence="11" id="KW-1185">Reference proteome</keyword>
<dbReference type="Pfam" id="PF02470">
    <property type="entry name" value="MlaD"/>
    <property type="match status" value="2"/>
</dbReference>
<feature type="region of interest" description="Disordered" evidence="7">
    <location>
        <begin position="549"/>
        <end position="568"/>
    </location>
</feature>
<evidence type="ECO:0000313" key="11">
    <source>
        <dbReference type="Proteomes" id="UP001597375"/>
    </source>
</evidence>
<reference evidence="11" key="1">
    <citation type="journal article" date="2019" name="Int. J. Syst. Evol. Microbiol.">
        <title>The Global Catalogue of Microorganisms (GCM) 10K type strain sequencing project: providing services to taxonomists for standard genome sequencing and annotation.</title>
        <authorList>
            <consortium name="The Broad Institute Genomics Platform"/>
            <consortium name="The Broad Institute Genome Sequencing Center for Infectious Disease"/>
            <person name="Wu L."/>
            <person name="Ma J."/>
        </authorList>
    </citation>
    <scope>NUCLEOTIDE SEQUENCE [LARGE SCALE GENOMIC DNA]</scope>
    <source>
        <strain evidence="11">CGMCC 4.7106</strain>
    </source>
</reference>
<dbReference type="InterPro" id="IPR051800">
    <property type="entry name" value="PqiA-PqiB_transport"/>
</dbReference>
<keyword evidence="3" id="KW-0997">Cell inner membrane</keyword>
<keyword evidence="6 8" id="KW-0472">Membrane</keyword>
<name>A0ABW5D552_9BACT</name>
<evidence type="ECO:0000256" key="4">
    <source>
        <dbReference type="ARBA" id="ARBA00022692"/>
    </source>
</evidence>
<feature type="domain" description="Mce/MlaD" evidence="9">
    <location>
        <begin position="45"/>
        <end position="135"/>
    </location>
</feature>
<dbReference type="PANTHER" id="PTHR30462:SF2">
    <property type="entry name" value="INTERMEMBRANE TRANSPORT PROTEIN PQIB"/>
    <property type="match status" value="1"/>
</dbReference>
<comment type="subcellular location">
    <subcellularLocation>
        <location evidence="1">Cell inner membrane</location>
    </subcellularLocation>
</comment>
<evidence type="ECO:0000313" key="10">
    <source>
        <dbReference type="EMBL" id="MFD2255875.1"/>
    </source>
</evidence>
<sequence length="568" mass="62192">MSEEHSEEIHPAVKDDRSFNPVWIVPIVALLLGLWLVKRSYDEKGELITVRFENAADLAVGKTEVKCSNVTIGKLENIILNDDLDVDVSLRIKPDHLHLVKESSQFWVVRARVQGSSVSGLGTLISGAYIELDPGALREKSADKRFFLGLETPPLTPPSVPGLRLVLESARPGSVDIGSGIYYRDTIIGRIESREFLPDEKLVRFGAFIEERYSGLVNDQTLFWKTSGVKLDVGTEGFNLELPSLDSLVSGRVSVDQPDDSVAGVPISNGSRLSLYDSEEQAEVSRFRGGAEFLLMVDQSLRGLKEGAPVEFRGFKIGRVAEISYSLIENPTIEVMPVLIQLDARLLETHFPEGLIEKGAEGFTEAVSRNLQASLRSSSLITGQMFVDLDYFPGRENAAQTVRGGYPVLPVVEVGLGRLEDKLAALLDKINTLELDVLVRNLSETSAQATATLAGVEDAVSADGGVIMEAQNTLEEMRGTLASVNALISDEQTKAIPADLRLTLSRLNATLEPLSNEGAIYGDLRRTLDELRGTIRSIDRLTTELADKPNSLLFGKDPNTKKIPRARR</sequence>
<evidence type="ECO:0000256" key="8">
    <source>
        <dbReference type="SAM" id="Phobius"/>
    </source>
</evidence>
<feature type="domain" description="Mce/MlaD" evidence="9">
    <location>
        <begin position="300"/>
        <end position="390"/>
    </location>
</feature>
<proteinExistence type="predicted"/>
<evidence type="ECO:0000256" key="3">
    <source>
        <dbReference type="ARBA" id="ARBA00022519"/>
    </source>
</evidence>
<evidence type="ECO:0000256" key="2">
    <source>
        <dbReference type="ARBA" id="ARBA00022475"/>
    </source>
</evidence>
<gene>
    <name evidence="10" type="ORF">ACFSSA_04225</name>
</gene>
<accession>A0ABW5D552</accession>
<dbReference type="EMBL" id="JBHUIT010000002">
    <property type="protein sequence ID" value="MFD2255875.1"/>
    <property type="molecule type" value="Genomic_DNA"/>
</dbReference>
<evidence type="ECO:0000256" key="5">
    <source>
        <dbReference type="ARBA" id="ARBA00022989"/>
    </source>
</evidence>
<organism evidence="10 11">
    <name type="scientific">Luteolibacter algae</name>
    <dbReference type="NCBI Taxonomy" id="454151"/>
    <lineage>
        <taxon>Bacteria</taxon>
        <taxon>Pseudomonadati</taxon>
        <taxon>Verrucomicrobiota</taxon>
        <taxon>Verrucomicrobiia</taxon>
        <taxon>Verrucomicrobiales</taxon>
        <taxon>Verrucomicrobiaceae</taxon>
        <taxon>Luteolibacter</taxon>
    </lineage>
</organism>
<keyword evidence="5 8" id="KW-1133">Transmembrane helix</keyword>
<evidence type="ECO:0000259" key="9">
    <source>
        <dbReference type="Pfam" id="PF02470"/>
    </source>
</evidence>
<dbReference type="PANTHER" id="PTHR30462">
    <property type="entry name" value="INTERMEMBRANE TRANSPORT PROTEIN PQIB-RELATED"/>
    <property type="match status" value="1"/>
</dbReference>
<evidence type="ECO:0000256" key="1">
    <source>
        <dbReference type="ARBA" id="ARBA00004533"/>
    </source>
</evidence>
<feature type="transmembrane region" description="Helical" evidence="8">
    <location>
        <begin position="20"/>
        <end position="37"/>
    </location>
</feature>
<keyword evidence="2" id="KW-1003">Cell membrane</keyword>
<evidence type="ECO:0000256" key="7">
    <source>
        <dbReference type="SAM" id="MobiDB-lite"/>
    </source>
</evidence>
<dbReference type="Proteomes" id="UP001597375">
    <property type="component" value="Unassembled WGS sequence"/>
</dbReference>
<comment type="caution">
    <text evidence="10">The sequence shown here is derived from an EMBL/GenBank/DDBJ whole genome shotgun (WGS) entry which is preliminary data.</text>
</comment>
<protein>
    <submittedName>
        <fullName evidence="10">Intermembrane transport protein PqiB</fullName>
    </submittedName>
</protein>
<dbReference type="RefSeq" id="WP_386818612.1">
    <property type="nucleotide sequence ID" value="NZ_JBHUIT010000002.1"/>
</dbReference>